<evidence type="ECO:0000313" key="2">
    <source>
        <dbReference type="Proteomes" id="UP000198598"/>
    </source>
</evidence>
<dbReference type="AlphaFoldDB" id="A0A1I2GYD4"/>
<reference evidence="1 2" key="1">
    <citation type="submission" date="2016-10" db="EMBL/GenBank/DDBJ databases">
        <authorList>
            <person name="de Groot N.N."/>
        </authorList>
    </citation>
    <scope>NUCLEOTIDE SEQUENCE [LARGE SCALE GENOMIC DNA]</scope>
    <source>
        <strain evidence="1 2">DSM 26130</strain>
    </source>
</reference>
<name>A0A1I2GYD4_9BACT</name>
<evidence type="ECO:0000313" key="1">
    <source>
        <dbReference type="EMBL" id="SFF21606.1"/>
    </source>
</evidence>
<dbReference type="Proteomes" id="UP000198598">
    <property type="component" value="Unassembled WGS sequence"/>
</dbReference>
<keyword evidence="2" id="KW-1185">Reference proteome</keyword>
<dbReference type="EMBL" id="FOLQ01000036">
    <property type="protein sequence ID" value="SFF21606.1"/>
    <property type="molecule type" value="Genomic_DNA"/>
</dbReference>
<accession>A0A1I2GYD4</accession>
<organism evidence="1 2">
    <name type="scientific">Spirosoma endophyticum</name>
    <dbReference type="NCBI Taxonomy" id="662367"/>
    <lineage>
        <taxon>Bacteria</taxon>
        <taxon>Pseudomonadati</taxon>
        <taxon>Bacteroidota</taxon>
        <taxon>Cytophagia</taxon>
        <taxon>Cytophagales</taxon>
        <taxon>Cytophagaceae</taxon>
        <taxon>Spirosoma</taxon>
    </lineage>
</organism>
<sequence length="107" mass="12103">MDNETVKQDLYQAIHEFLQLDQTADNETISTSFVPIKVFADELPVYPNPQTQAEVNAYDLAHQASDADLLYFSAVESVTDSIGERDARLSRLQTRAKEIERILRADS</sequence>
<proteinExistence type="predicted"/>
<gene>
    <name evidence="1" type="ORF">SAMN05216167_1361</name>
</gene>
<dbReference type="OrthoDB" id="962820at2"/>
<dbReference type="RefSeq" id="WP_093834575.1">
    <property type="nucleotide sequence ID" value="NZ_FOLQ01000036.1"/>
</dbReference>
<protein>
    <submittedName>
        <fullName evidence="1">Uncharacterized protein</fullName>
    </submittedName>
</protein>